<dbReference type="Proteomes" id="UP000383932">
    <property type="component" value="Unassembled WGS sequence"/>
</dbReference>
<feature type="compositionally biased region" description="Low complexity" evidence="1">
    <location>
        <begin position="32"/>
        <end position="44"/>
    </location>
</feature>
<protein>
    <submittedName>
        <fullName evidence="2">SH3 domain-containing protein</fullName>
    </submittedName>
</protein>
<evidence type="ECO:0000313" key="2">
    <source>
        <dbReference type="EMBL" id="KAB5593501.1"/>
    </source>
</evidence>
<proteinExistence type="predicted"/>
<feature type="region of interest" description="Disordered" evidence="1">
    <location>
        <begin position="348"/>
        <end position="500"/>
    </location>
</feature>
<dbReference type="OrthoDB" id="5964929at2759"/>
<sequence length="648" mass="68133">MDQRKPSSLELPRARSATVGSGKSTKSEEFGAKSGSSKGSITSSLKAFASNFMRTKQPPETRPGEIPIAREQTPPPVQGPGPHTVRLIPSPGPNILPRSRSAADLLEGVPLGQIDLAESDKNLSEESRVSFGFASAGYDESMEASFVFGSPRHSVSNTQFGDAAAAVLREMNARMGASNAVSLEQLQGVMANAGKPAPAAKIDRKSDVRFNTRHDREFAKMDSIASHYSVRSKKRKSEHATAPAATPDALFTLPPHLSRLSSTDPEPSAKRVRLSTADGKDKVLKAVDKHRRSSARKSGNGAAPARPGFGIMKMVKSIWAKPTEKPEPVKRFPSVPVTLANLPAAPKTRVVSAKKSVGPTVASKGEGSESTRTRSTSSLLAPTASSLARQGTVKSTCSTVSKAGPVKPKPTNDTKPTAPTKPARTLPVPPTTVARATTTTAQGSTRMASPPARAATTRGATSPGRKSVASSTTKSSIAQPARKSVAGPVRSPSGAARKSIFGAPLTVDAMTMRGSAPTVQPFRLSPQGNSTAPLAVTKRNNPTDTKTKGEAPPRPQRRPRISRSKVIARLGEKRAAVASPTSKPVSPASKARSSAHVRRSLGAVAAKRALDADMDLKARVRKSEAARRRSRVADGIAGRRSEGAVLRR</sequence>
<feature type="compositionally biased region" description="Low complexity" evidence="1">
    <location>
        <begin position="373"/>
        <end position="389"/>
    </location>
</feature>
<evidence type="ECO:0000256" key="1">
    <source>
        <dbReference type="SAM" id="MobiDB-lite"/>
    </source>
</evidence>
<feature type="compositionally biased region" description="Polar residues" evidence="1">
    <location>
        <begin position="392"/>
        <end position="401"/>
    </location>
</feature>
<organism evidence="2 3">
    <name type="scientific">Ceratobasidium theobromae</name>
    <dbReference type="NCBI Taxonomy" id="1582974"/>
    <lineage>
        <taxon>Eukaryota</taxon>
        <taxon>Fungi</taxon>
        <taxon>Dikarya</taxon>
        <taxon>Basidiomycota</taxon>
        <taxon>Agaricomycotina</taxon>
        <taxon>Agaricomycetes</taxon>
        <taxon>Cantharellales</taxon>
        <taxon>Ceratobasidiaceae</taxon>
        <taxon>Ceratobasidium</taxon>
    </lineage>
</organism>
<feature type="region of interest" description="Disordered" evidence="1">
    <location>
        <begin position="1"/>
        <end position="98"/>
    </location>
</feature>
<gene>
    <name evidence="2" type="ORF">CTheo_3049</name>
</gene>
<accession>A0A5N5QPP4</accession>
<evidence type="ECO:0000313" key="3">
    <source>
        <dbReference type="Proteomes" id="UP000383932"/>
    </source>
</evidence>
<feature type="region of interest" description="Disordered" evidence="1">
    <location>
        <begin position="512"/>
        <end position="599"/>
    </location>
</feature>
<dbReference type="EMBL" id="SSOP01000036">
    <property type="protein sequence ID" value="KAB5593501.1"/>
    <property type="molecule type" value="Genomic_DNA"/>
</dbReference>
<feature type="compositionally biased region" description="Polar residues" evidence="1">
    <location>
        <begin position="468"/>
        <end position="478"/>
    </location>
</feature>
<dbReference type="AlphaFoldDB" id="A0A5N5QPP4"/>
<comment type="caution">
    <text evidence="2">The sequence shown here is derived from an EMBL/GenBank/DDBJ whole genome shotgun (WGS) entry which is preliminary data.</text>
</comment>
<reference evidence="2 3" key="1">
    <citation type="journal article" date="2019" name="Fungal Biol. Biotechnol.">
        <title>Draft genome sequence of fastidious pathogen Ceratobasidium theobromae, which causes vascular-streak dieback in Theobroma cacao.</title>
        <authorList>
            <person name="Ali S.S."/>
            <person name="Asman A."/>
            <person name="Shao J."/>
            <person name="Firmansyah A.P."/>
            <person name="Susilo A.W."/>
            <person name="Rosmana A."/>
            <person name="McMahon P."/>
            <person name="Junaid M."/>
            <person name="Guest D."/>
            <person name="Kheng T.Y."/>
            <person name="Meinhardt L.W."/>
            <person name="Bailey B.A."/>
        </authorList>
    </citation>
    <scope>NUCLEOTIDE SEQUENCE [LARGE SCALE GENOMIC DNA]</scope>
    <source>
        <strain evidence="2 3">CT2</strain>
    </source>
</reference>
<feature type="compositionally biased region" description="Basic and acidic residues" evidence="1">
    <location>
        <begin position="278"/>
        <end position="287"/>
    </location>
</feature>
<keyword evidence="3" id="KW-1185">Reference proteome</keyword>
<name>A0A5N5QPP4_9AGAM</name>
<feature type="compositionally biased region" description="Low complexity" evidence="1">
    <location>
        <begin position="405"/>
        <end position="465"/>
    </location>
</feature>
<feature type="region of interest" description="Disordered" evidence="1">
    <location>
        <begin position="229"/>
        <end position="308"/>
    </location>
</feature>
<feature type="region of interest" description="Disordered" evidence="1">
    <location>
        <begin position="620"/>
        <end position="648"/>
    </location>
</feature>
<feature type="compositionally biased region" description="Polar residues" evidence="1">
    <location>
        <begin position="526"/>
        <end position="544"/>
    </location>
</feature>